<dbReference type="InterPro" id="IPR048981">
    <property type="entry name" value="AP5B1_C"/>
</dbReference>
<dbReference type="PANTHER" id="PTHR34033:SF1">
    <property type="entry name" value="AP-5 COMPLEX SUBUNIT BETA-1"/>
    <property type="match status" value="1"/>
</dbReference>
<dbReference type="InterPro" id="IPR038741">
    <property type="entry name" value="AP5B1"/>
</dbReference>
<feature type="domain" description="AP5B1 C-terminal" evidence="2">
    <location>
        <begin position="895"/>
        <end position="973"/>
    </location>
</feature>
<proteinExistence type="predicted"/>
<dbReference type="GO" id="GO:0030119">
    <property type="term" value="C:AP-type membrane coat adaptor complex"/>
    <property type="evidence" value="ECO:0007669"/>
    <property type="project" value="TreeGrafter"/>
</dbReference>
<dbReference type="Pfam" id="PF21588">
    <property type="entry name" value="AP5B1_middle"/>
    <property type="match status" value="1"/>
</dbReference>
<protein>
    <submittedName>
        <fullName evidence="3">Uncharacterized protein</fullName>
    </submittedName>
</protein>
<dbReference type="InterPro" id="IPR016024">
    <property type="entry name" value="ARM-type_fold"/>
</dbReference>
<dbReference type="PANTHER" id="PTHR34033">
    <property type="entry name" value="AP-5 COMPLEX SUBUNIT BETA-1"/>
    <property type="match status" value="1"/>
</dbReference>
<dbReference type="EMBL" id="GIBP01000322">
    <property type="protein sequence ID" value="NDV29291.1"/>
    <property type="molecule type" value="Transcribed_RNA"/>
</dbReference>
<evidence type="ECO:0000313" key="3">
    <source>
        <dbReference type="EMBL" id="NDV29291.1"/>
    </source>
</evidence>
<organism evidence="3">
    <name type="scientific">Arcella intermedia</name>
    <dbReference type="NCBI Taxonomy" id="1963864"/>
    <lineage>
        <taxon>Eukaryota</taxon>
        <taxon>Amoebozoa</taxon>
        <taxon>Tubulinea</taxon>
        <taxon>Elardia</taxon>
        <taxon>Arcellinida</taxon>
        <taxon>Sphaerothecina</taxon>
        <taxon>Arcellidae</taxon>
        <taxon>Arcella</taxon>
    </lineage>
</organism>
<name>A0A6B2KXC1_9EUKA</name>
<evidence type="ECO:0000259" key="1">
    <source>
        <dbReference type="Pfam" id="PF21588"/>
    </source>
</evidence>
<feature type="domain" description="AP5B1 middle" evidence="1">
    <location>
        <begin position="239"/>
        <end position="615"/>
    </location>
</feature>
<evidence type="ECO:0000259" key="2">
    <source>
        <dbReference type="Pfam" id="PF21590"/>
    </source>
</evidence>
<dbReference type="AlphaFoldDB" id="A0A6B2KXC1"/>
<dbReference type="SUPFAM" id="SSF48371">
    <property type="entry name" value="ARM repeat"/>
    <property type="match status" value="1"/>
</dbReference>
<reference evidence="3" key="1">
    <citation type="journal article" date="2020" name="J. Eukaryot. Microbiol.">
        <title>De novo Sequencing, Assembly and Annotation of the Transcriptome for the Free-Living Testate Amoeba Arcella intermedia.</title>
        <authorList>
            <person name="Ribeiro G.M."/>
            <person name="Porfirio-Sousa A.L."/>
            <person name="Maurer-Alcala X.X."/>
            <person name="Katz L.A."/>
            <person name="Lahr D.J.G."/>
        </authorList>
    </citation>
    <scope>NUCLEOTIDE SEQUENCE</scope>
</reference>
<dbReference type="GO" id="GO:0016197">
    <property type="term" value="P:endosomal transport"/>
    <property type="evidence" value="ECO:0007669"/>
    <property type="project" value="InterPro"/>
</dbReference>
<dbReference type="Pfam" id="PF21590">
    <property type="entry name" value="AP5B1_C"/>
    <property type="match status" value="1"/>
</dbReference>
<sequence>MLVFLEENSSDLFKTKRERVESVCTMLNGILDSVGNMVLRCQLLVTLTNIIITTDIIQEQRTFESFVDFLFDIISNVNSSPDRVLRATACECLRELEESYPGLLGTALGHFFLFAQKELSHAFAAYTALFEIVLHHQMMILSSLHQLPFMGLSSNSQLPSLPSFPSIKSPSHVPSLFDTKEPLVPFVLPENFNHFLHMIPPEQFLRIVPFEYHIEAYVTDIKRAIQFISEAVLRTPKIVQFCGVVGLIEPVRGCGVAKEAFRHRFHKFFTTDDFLQIHLVFLLLVEFTGDGVFSVSEMEEFVKRLLVAVDDYQVCWEQRFLVLDWLYYFKNLLEQLHLHQFTASPWTLTLLNLMDPSDIYFPFILDPLPIKEAKLHALVNVNHKRTSLAKNKRSKSPNYISALKCIEEFLYYGNDTPIVQSAFRVIIHFLNNVEIFKDICLYLNKVILKSPDFTQNLIGIINYFEHIETTKHIGDQILGHFNDFMVSYSSQGWENPPKSKKVTKKGQPHQTQAHYLALVHRILEDNSIDPFPLVNALQVLLRTSDICKIGSWSIGNSLLSISKVLLGTSRNRLLHVFQGLSTLLGFISVYFNNVDIRDRAHFYYMLLTHLPYDKIQSVIKGGGAVKKIEGPKMGEMDGSGIGKVAIKDVECFLEMNRLDKLFNANCIEVLNGPSNDEPSTSLQRKAEDYQLLEEYLGWINSTSLTSHDFKTRHSSLQNSTEEKLDVQSIKLSFTIRFETRPIENNLEHIYGVSITFTECPFYSPLKPLHIPFLAYRENSKLKLDSKNVKSVPNYSSYPYEYKSQLVVPVIVPIPIEVGVTAIFNDQSGNIFKSKMNTLKLMLSDFFLPVFIPPRTEKAGKEYTRELFDVFWSYLSSSSNSSDTKSPISTNLVEPELHSKSVKNLPYPKAQVLQIMNQSLKPFLLYSEDEEAGCFIFLPRKYHLLMKWKISEQSTKITILTDYWRVLTFLDAYFDLLFSKT</sequence>
<accession>A0A6B2KXC1</accession>
<dbReference type="InterPro" id="IPR048979">
    <property type="entry name" value="AP5B1_middle"/>
</dbReference>